<organism evidence="2 3">
    <name type="scientific">Promethearchaeum syntrophicum</name>
    <dbReference type="NCBI Taxonomy" id="2594042"/>
    <lineage>
        <taxon>Archaea</taxon>
        <taxon>Promethearchaeati</taxon>
        <taxon>Promethearchaeota</taxon>
        <taxon>Promethearchaeia</taxon>
        <taxon>Promethearchaeales</taxon>
        <taxon>Promethearchaeaceae</taxon>
        <taxon>Promethearchaeum</taxon>
    </lineage>
</organism>
<dbReference type="Gene3D" id="3.30.450.30">
    <property type="entry name" value="Dynein light chain 2a, cytoplasmic"/>
    <property type="match status" value="1"/>
</dbReference>
<evidence type="ECO:0000256" key="1">
    <source>
        <dbReference type="ARBA" id="ARBA00023446"/>
    </source>
</evidence>
<accession>A0A5B9D9Y7</accession>
<keyword evidence="3" id="KW-1185">Reference proteome</keyword>
<dbReference type="Proteomes" id="UP000321408">
    <property type="component" value="Chromosome"/>
</dbReference>
<evidence type="ECO:0000313" key="2">
    <source>
        <dbReference type="EMBL" id="QEE16078.2"/>
    </source>
</evidence>
<dbReference type="EMBL" id="CP042905">
    <property type="protein sequence ID" value="QEE16078.2"/>
    <property type="molecule type" value="Genomic_DNA"/>
</dbReference>
<reference evidence="2 3" key="2">
    <citation type="journal article" date="2024" name="Int. J. Syst. Evol. Microbiol.">
        <title>Promethearchaeum syntrophicum gen. nov., sp. nov., an anaerobic, obligately syntrophic archaeon, the first isolate of the lineage 'Asgard' archaea, and proposal of the new archaeal phylum Promethearchaeota phyl. nov. and kingdom Promethearchaeati regn. nov.</title>
        <authorList>
            <person name="Imachi H."/>
            <person name="Nobu M.K."/>
            <person name="Kato S."/>
            <person name="Takaki Y."/>
            <person name="Miyazaki M."/>
            <person name="Miyata M."/>
            <person name="Ogawara M."/>
            <person name="Saito Y."/>
            <person name="Sakai S."/>
            <person name="Tahara Y.O."/>
            <person name="Takano Y."/>
            <person name="Tasumi E."/>
            <person name="Uematsu K."/>
            <person name="Yoshimura T."/>
            <person name="Itoh T."/>
            <person name="Ohkuma M."/>
            <person name="Takai K."/>
        </authorList>
    </citation>
    <scope>NUCLEOTIDE SEQUENCE [LARGE SCALE GENOMIC DNA]</scope>
    <source>
        <strain evidence="2 3">MK-D1</strain>
    </source>
</reference>
<proteinExistence type="inferred from homology"/>
<dbReference type="AlphaFoldDB" id="A0A5B9D9Y7"/>
<evidence type="ECO:0000313" key="3">
    <source>
        <dbReference type="Proteomes" id="UP000321408"/>
    </source>
</evidence>
<protein>
    <recommendedName>
        <fullName evidence="4">Roadblock/LAMTOR2 domain-containing protein</fullName>
    </recommendedName>
</protein>
<evidence type="ECO:0008006" key="4">
    <source>
        <dbReference type="Google" id="ProtNLM"/>
    </source>
</evidence>
<sequence>MDYENLIFDLLDSEPSIFGGALIDSNGKLLFQTENWDLSQDLDQINSAIEESQKSDGKNPGSISIMKLTYMVIEFIPERIIATNVMKKGHIIIAPSKKATLVTFIDPNKGPRDVLFVIQNFARKL</sequence>
<gene>
    <name evidence="2" type="ORF">DSAG12_01906</name>
</gene>
<reference evidence="2 3" key="1">
    <citation type="journal article" date="2020" name="Nature">
        <title>Isolation of an archaeon at the prokaryote-eukaryote interface.</title>
        <authorList>
            <person name="Imachi H."/>
            <person name="Nobu M.K."/>
            <person name="Nakahara N."/>
            <person name="Morono Y."/>
            <person name="Ogawara M."/>
            <person name="Takaki Y."/>
            <person name="Takano Y."/>
            <person name="Uematsu K."/>
            <person name="Ikuta T."/>
            <person name="Ito M."/>
            <person name="Matsui Y."/>
            <person name="Miyazaki M."/>
            <person name="Murata K."/>
            <person name="Saito Y."/>
            <person name="Sakai S."/>
            <person name="Song C."/>
            <person name="Tasumi E."/>
            <person name="Yamanaka Y."/>
            <person name="Yamaguchi T."/>
            <person name="Kamagata Y."/>
            <person name="Tamaki H."/>
            <person name="Takai K."/>
        </authorList>
    </citation>
    <scope>NUCLEOTIDE SEQUENCE [LARGE SCALE GENOMIC DNA]</scope>
    <source>
        <strain evidence="2 3">MK-D1</strain>
    </source>
</reference>
<dbReference type="InterPro" id="IPR036140">
    <property type="entry name" value="PFN_sf"/>
</dbReference>
<dbReference type="KEGG" id="psyt:DSAG12_01906"/>
<comment type="similarity">
    <text evidence="1">Belongs to the Asgard profilin family.</text>
</comment>
<dbReference type="SUPFAM" id="SSF55770">
    <property type="entry name" value="Profilin (actin-binding protein)"/>
    <property type="match status" value="1"/>
</dbReference>
<name>A0A5B9D9Y7_9ARCH</name>